<sequence length="273" mass="31629">MRELFLSASTKDSDFTMSCAVLQGLTWMEARKSVHRILFFQGQPQPRPLKNTRAFQQSRHPQLWRDLSNQLMRSSYVLQIAYEVSLDRDFGKGTAMEFNSLPGTLRWTDLPDPPRETPVTSRANTRKKVEIPEQIITSRKKIEIPEQNNLPTALTDNGFRYKNEMIQESYSFVRENVEFVFSRYYRLPDSPGRTVTTMPSWAELRPFDSAQKWVLNVKLNVPDDSQPEKVKDANEELLAVKAELDKLFEFQAIDRKVFDTRIAPPPARVMPGN</sequence>
<dbReference type="EMBL" id="MU393423">
    <property type="protein sequence ID" value="KAI4870591.1"/>
    <property type="molecule type" value="Genomic_DNA"/>
</dbReference>
<gene>
    <name evidence="1" type="ORF">F4820DRAFT_402698</name>
</gene>
<protein>
    <submittedName>
        <fullName evidence="1">Mediator complex, subunit Med18</fullName>
    </submittedName>
</protein>
<organism evidence="1 2">
    <name type="scientific">Hypoxylon rubiginosum</name>
    <dbReference type="NCBI Taxonomy" id="110542"/>
    <lineage>
        <taxon>Eukaryota</taxon>
        <taxon>Fungi</taxon>
        <taxon>Dikarya</taxon>
        <taxon>Ascomycota</taxon>
        <taxon>Pezizomycotina</taxon>
        <taxon>Sordariomycetes</taxon>
        <taxon>Xylariomycetidae</taxon>
        <taxon>Xylariales</taxon>
        <taxon>Hypoxylaceae</taxon>
        <taxon>Hypoxylon</taxon>
    </lineage>
</organism>
<proteinExistence type="predicted"/>
<keyword evidence="2" id="KW-1185">Reference proteome</keyword>
<evidence type="ECO:0000313" key="1">
    <source>
        <dbReference type="EMBL" id="KAI4870591.1"/>
    </source>
</evidence>
<accession>A0ACB9ZG17</accession>
<evidence type="ECO:0000313" key="2">
    <source>
        <dbReference type="Proteomes" id="UP001497700"/>
    </source>
</evidence>
<comment type="caution">
    <text evidence="1">The sequence shown here is derived from an EMBL/GenBank/DDBJ whole genome shotgun (WGS) entry which is preliminary data.</text>
</comment>
<dbReference type="Proteomes" id="UP001497700">
    <property type="component" value="Unassembled WGS sequence"/>
</dbReference>
<name>A0ACB9ZG17_9PEZI</name>
<reference evidence="1 2" key="1">
    <citation type="journal article" date="2022" name="New Phytol.">
        <title>Ecological generalism drives hyperdiversity of secondary metabolite gene clusters in xylarialean endophytes.</title>
        <authorList>
            <person name="Franco M.E.E."/>
            <person name="Wisecaver J.H."/>
            <person name="Arnold A.E."/>
            <person name="Ju Y.M."/>
            <person name="Slot J.C."/>
            <person name="Ahrendt S."/>
            <person name="Moore L.P."/>
            <person name="Eastman K.E."/>
            <person name="Scott K."/>
            <person name="Konkel Z."/>
            <person name="Mondo S.J."/>
            <person name="Kuo A."/>
            <person name="Hayes R.D."/>
            <person name="Haridas S."/>
            <person name="Andreopoulos B."/>
            <person name="Riley R."/>
            <person name="LaButti K."/>
            <person name="Pangilinan J."/>
            <person name="Lipzen A."/>
            <person name="Amirebrahimi M."/>
            <person name="Yan J."/>
            <person name="Adam C."/>
            <person name="Keymanesh K."/>
            <person name="Ng V."/>
            <person name="Louie K."/>
            <person name="Northen T."/>
            <person name="Drula E."/>
            <person name="Henrissat B."/>
            <person name="Hsieh H.M."/>
            <person name="Youens-Clark K."/>
            <person name="Lutzoni F."/>
            <person name="Miadlikowska J."/>
            <person name="Eastwood D.C."/>
            <person name="Hamelin R.C."/>
            <person name="Grigoriev I.V."/>
            <person name="U'Ren J.M."/>
        </authorList>
    </citation>
    <scope>NUCLEOTIDE SEQUENCE [LARGE SCALE GENOMIC DNA]</scope>
    <source>
        <strain evidence="1 2">CBS 119005</strain>
    </source>
</reference>